<feature type="compositionally biased region" description="Acidic residues" evidence="1">
    <location>
        <begin position="834"/>
        <end position="862"/>
    </location>
</feature>
<dbReference type="InParanoid" id="A0A409YB57"/>
<dbReference type="Proteomes" id="UP000284842">
    <property type="component" value="Unassembled WGS sequence"/>
</dbReference>
<feature type="region of interest" description="Disordered" evidence="1">
    <location>
        <begin position="248"/>
        <end position="339"/>
    </location>
</feature>
<feature type="compositionally biased region" description="Acidic residues" evidence="1">
    <location>
        <begin position="778"/>
        <end position="794"/>
    </location>
</feature>
<organism evidence="2 3">
    <name type="scientific">Panaeolus cyanescens</name>
    <dbReference type="NCBI Taxonomy" id="181874"/>
    <lineage>
        <taxon>Eukaryota</taxon>
        <taxon>Fungi</taxon>
        <taxon>Dikarya</taxon>
        <taxon>Basidiomycota</taxon>
        <taxon>Agaricomycotina</taxon>
        <taxon>Agaricomycetes</taxon>
        <taxon>Agaricomycetidae</taxon>
        <taxon>Agaricales</taxon>
        <taxon>Agaricineae</taxon>
        <taxon>Galeropsidaceae</taxon>
        <taxon>Panaeolus</taxon>
    </lineage>
</organism>
<evidence type="ECO:0000313" key="2">
    <source>
        <dbReference type="EMBL" id="PPR00246.1"/>
    </source>
</evidence>
<dbReference type="STRING" id="181874.A0A409YB57"/>
<feature type="region of interest" description="Disordered" evidence="1">
    <location>
        <begin position="1"/>
        <end position="55"/>
    </location>
</feature>
<proteinExistence type="predicted"/>
<feature type="region of interest" description="Disordered" evidence="1">
    <location>
        <begin position="776"/>
        <end position="795"/>
    </location>
</feature>
<feature type="non-terminal residue" evidence="2">
    <location>
        <position position="1"/>
    </location>
</feature>
<feature type="region of interest" description="Disordered" evidence="1">
    <location>
        <begin position="438"/>
        <end position="462"/>
    </location>
</feature>
<evidence type="ECO:0000256" key="1">
    <source>
        <dbReference type="SAM" id="MobiDB-lite"/>
    </source>
</evidence>
<protein>
    <submittedName>
        <fullName evidence="2">Uncharacterized protein</fullName>
    </submittedName>
</protein>
<dbReference type="AlphaFoldDB" id="A0A409YB57"/>
<feature type="compositionally biased region" description="Basic and acidic residues" evidence="1">
    <location>
        <begin position="274"/>
        <end position="285"/>
    </location>
</feature>
<name>A0A409YB57_9AGAR</name>
<gene>
    <name evidence="2" type="ORF">CVT24_005014</name>
</gene>
<feature type="compositionally biased region" description="Gly residues" evidence="1">
    <location>
        <begin position="264"/>
        <end position="273"/>
    </location>
</feature>
<dbReference type="EMBL" id="NHTK01001322">
    <property type="protein sequence ID" value="PPR00246.1"/>
    <property type="molecule type" value="Genomic_DNA"/>
</dbReference>
<evidence type="ECO:0000313" key="3">
    <source>
        <dbReference type="Proteomes" id="UP000284842"/>
    </source>
</evidence>
<keyword evidence="3" id="KW-1185">Reference proteome</keyword>
<feature type="compositionally biased region" description="Low complexity" evidence="1">
    <location>
        <begin position="122"/>
        <end position="159"/>
    </location>
</feature>
<reference evidence="2 3" key="1">
    <citation type="journal article" date="2018" name="Evol. Lett.">
        <title>Horizontal gene cluster transfer increased hallucinogenic mushroom diversity.</title>
        <authorList>
            <person name="Reynolds H.T."/>
            <person name="Vijayakumar V."/>
            <person name="Gluck-Thaler E."/>
            <person name="Korotkin H.B."/>
            <person name="Matheny P.B."/>
            <person name="Slot J.C."/>
        </authorList>
    </citation>
    <scope>NUCLEOTIDE SEQUENCE [LARGE SCALE GENOMIC DNA]</scope>
    <source>
        <strain evidence="2 3">2629</strain>
    </source>
</reference>
<feature type="compositionally biased region" description="Polar residues" evidence="1">
    <location>
        <begin position="442"/>
        <end position="455"/>
    </location>
</feature>
<feature type="compositionally biased region" description="Basic and acidic residues" evidence="1">
    <location>
        <begin position="818"/>
        <end position="833"/>
    </location>
</feature>
<dbReference type="OrthoDB" id="3204217at2759"/>
<feature type="compositionally biased region" description="Basic and acidic residues" evidence="1">
    <location>
        <begin position="323"/>
        <end position="339"/>
    </location>
</feature>
<feature type="region of interest" description="Disordered" evidence="1">
    <location>
        <begin position="622"/>
        <end position="649"/>
    </location>
</feature>
<comment type="caution">
    <text evidence="2">The sequence shown here is derived from an EMBL/GenBank/DDBJ whole genome shotgun (WGS) entry which is preliminary data.</text>
</comment>
<feature type="region of interest" description="Disordered" evidence="1">
    <location>
        <begin position="120"/>
        <end position="169"/>
    </location>
</feature>
<sequence>PTRTGSSTRISTSTSTSTGAGAGDDVGEGDGSATSSRPDSPSGDAEDRATPTPAMRSRMYSYSSEIMGDGGPGVSLGLGFSAGGVLRRAGGSVRMPASASGGGGASTSSISGMGWVTSEGFTSTSASTSTSPPTTRATSSTSISTSTSTSTTQTQRGGSPLSSSMSMNVDMGGGHVQPVSIAAAAAASAQLTWDMEDWDDLKELFSKVGEMYDSQPASETMPLLRGVIHECHRFMLCFDDPSTLFVGSGSERGSPSDEHPPSAGLGGFGSGGGKGKERERQKESRGTSPGAPTLMPPPLARRERNSPLAVLEEEVLSRMMPETGDRERDAREREREREKAGSQCKCTDLPTAFHTLLGTTLFYFGSLIAQDPDLALEGEPKNAIPYFLAALDVFETGENLPIKTSGRGCKGVPEDWRMAVIWGRVLVCIAEEVLSRQRAAGDSTSSPTQASSTGPTPFIPPSLNPHAAANPYPYPYPYAYPYTPIPATSSSSVPVLPAYPTPYAMPIANTAFNAQDLFKAFGLPNPSPASSVLPNADDDPVWPPNSPFALIATRRPPVTRRLSLADTTPSELLVLAQDQFSRGIFHMPHPATAAGAGPVGGSGTLGGVGVSVTQLPPMVPMGRETGDSHRRHAQGGEAGGGQPSISTSMSAAPFSRAKELYTIAAEVLLLAEALPVSRERAHWAKWADSVFSQMRMEADVHAWRGLVLRARGRCALLVGEAAAEEIEAQLEAIEEGNEMEGVQGENEEVVRVLRTEDAQEARESLQAAISFLEKAREEESEEAGGLDGESEEERVENANDLKRLLVEALVTLANVTESKRERERLYRRAKEEGGDVVDIELDEGGDMDTAEDGDGDYGMDLS</sequence>
<feature type="compositionally biased region" description="Low complexity" evidence="1">
    <location>
        <begin position="1"/>
        <end position="19"/>
    </location>
</feature>
<accession>A0A409YB57</accession>
<feature type="region of interest" description="Disordered" evidence="1">
    <location>
        <begin position="818"/>
        <end position="862"/>
    </location>
</feature>